<evidence type="ECO:0000259" key="2">
    <source>
        <dbReference type="Pfam" id="PF04773"/>
    </source>
</evidence>
<name>A0A9J6P8W6_9PROT</name>
<keyword evidence="4" id="KW-1185">Reference proteome</keyword>
<dbReference type="Pfam" id="PF04773">
    <property type="entry name" value="FecR"/>
    <property type="match status" value="1"/>
</dbReference>
<dbReference type="InterPro" id="IPR006860">
    <property type="entry name" value="FecR"/>
</dbReference>
<sequence>MFGAFFGALVLGLGGAMPAHAQGTAAPPVTGQLVHVEGDVALLRPGGQAPAVVGTAVHRGDRISTGAAGRAEILFLDGARLRVGHDSMLHLTGARRGAAPRPGGLVRLFEGVVRMVIDARAPSAHAVATPTAIAAARSTAWLVLAEPETSAVFVSAGKVEVRGLAGGTSVVLAHGEGTDVPAGEPPQPPKRWGQKRIDAALARLGLGPVPGRQ</sequence>
<dbReference type="Proteomes" id="UP001055804">
    <property type="component" value="Unassembled WGS sequence"/>
</dbReference>
<feature type="domain" description="FecR protein" evidence="2">
    <location>
        <begin position="61"/>
        <end position="160"/>
    </location>
</feature>
<dbReference type="EMBL" id="JAMZFT010000001">
    <property type="protein sequence ID" value="MCP1335101.1"/>
    <property type="molecule type" value="Genomic_DNA"/>
</dbReference>
<keyword evidence="1" id="KW-0732">Signal</keyword>
<dbReference type="Gene3D" id="2.60.120.1440">
    <property type="match status" value="1"/>
</dbReference>
<accession>A0A9J6P8W6</accession>
<evidence type="ECO:0000313" key="3">
    <source>
        <dbReference type="EMBL" id="MCP1335101.1"/>
    </source>
</evidence>
<proteinExistence type="predicted"/>
<organism evidence="3 4">
    <name type="scientific">Futiania mangrovi</name>
    <dbReference type="NCBI Taxonomy" id="2959716"/>
    <lineage>
        <taxon>Bacteria</taxon>
        <taxon>Pseudomonadati</taxon>
        <taxon>Pseudomonadota</taxon>
        <taxon>Alphaproteobacteria</taxon>
        <taxon>Futianiales</taxon>
        <taxon>Futianiaceae</taxon>
        <taxon>Futiania</taxon>
    </lineage>
</organism>
<evidence type="ECO:0000313" key="4">
    <source>
        <dbReference type="Proteomes" id="UP001055804"/>
    </source>
</evidence>
<dbReference type="AlphaFoldDB" id="A0A9J6P8W6"/>
<reference evidence="3" key="1">
    <citation type="submission" date="2022-06" db="EMBL/GenBank/DDBJ databases">
        <title>Isolation and Genomics of Futiania mangrovii gen. nov., sp. nov., a Rare and Metabolically-versatile member in the Class Alphaproteobacteria.</title>
        <authorList>
            <person name="Liu L."/>
            <person name="Huang W.-C."/>
            <person name="Pan J."/>
            <person name="Li J."/>
            <person name="Huang Y."/>
            <person name="Du H."/>
            <person name="Liu Y."/>
            <person name="Li M."/>
        </authorList>
    </citation>
    <scope>NUCLEOTIDE SEQUENCE</scope>
    <source>
        <strain evidence="3">FT118</strain>
    </source>
</reference>
<protein>
    <submittedName>
        <fullName evidence="3">FecR family protein</fullName>
    </submittedName>
</protein>
<dbReference type="PANTHER" id="PTHR38731">
    <property type="entry name" value="LIPL45-RELATED LIPOPROTEIN-RELATED"/>
    <property type="match status" value="1"/>
</dbReference>
<comment type="caution">
    <text evidence="3">The sequence shown here is derived from an EMBL/GenBank/DDBJ whole genome shotgun (WGS) entry which is preliminary data.</text>
</comment>
<feature type="signal peptide" evidence="1">
    <location>
        <begin position="1"/>
        <end position="21"/>
    </location>
</feature>
<gene>
    <name evidence="3" type="ORF">NJQ99_01615</name>
</gene>
<feature type="chain" id="PRO_5039917382" evidence="1">
    <location>
        <begin position="22"/>
        <end position="213"/>
    </location>
</feature>
<dbReference type="RefSeq" id="WP_269331056.1">
    <property type="nucleotide sequence ID" value="NZ_JAMZFT010000001.1"/>
</dbReference>
<evidence type="ECO:0000256" key="1">
    <source>
        <dbReference type="SAM" id="SignalP"/>
    </source>
</evidence>